<organism evidence="3 4">
    <name type="scientific">Smittium simulii</name>
    <dbReference type="NCBI Taxonomy" id="133385"/>
    <lineage>
        <taxon>Eukaryota</taxon>
        <taxon>Fungi</taxon>
        <taxon>Fungi incertae sedis</taxon>
        <taxon>Zoopagomycota</taxon>
        <taxon>Kickxellomycotina</taxon>
        <taxon>Harpellomycetes</taxon>
        <taxon>Harpellales</taxon>
        <taxon>Legeriomycetaceae</taxon>
        <taxon>Smittium</taxon>
    </lineage>
</organism>
<dbReference type="GO" id="GO:0005730">
    <property type="term" value="C:nucleolus"/>
    <property type="evidence" value="ECO:0007669"/>
    <property type="project" value="TreeGrafter"/>
</dbReference>
<dbReference type="InterPro" id="IPR007109">
    <property type="entry name" value="Brix"/>
</dbReference>
<accession>A0A2T9YHR0</accession>
<dbReference type="AlphaFoldDB" id="A0A2T9YHR0"/>
<evidence type="ECO:0000313" key="3">
    <source>
        <dbReference type="EMBL" id="PVU91860.1"/>
    </source>
</evidence>
<feature type="region of interest" description="Disordered" evidence="1">
    <location>
        <begin position="30"/>
        <end position="56"/>
    </location>
</feature>
<dbReference type="EMBL" id="MBFR01000183">
    <property type="protein sequence ID" value="PVU91860.1"/>
    <property type="molecule type" value="Genomic_DNA"/>
</dbReference>
<proteinExistence type="predicted"/>
<gene>
    <name evidence="3" type="ORF">BB561_004174</name>
</gene>
<evidence type="ECO:0000256" key="1">
    <source>
        <dbReference type="SAM" id="MobiDB-lite"/>
    </source>
</evidence>
<dbReference type="SUPFAM" id="SSF52954">
    <property type="entry name" value="Class II aaRS ABD-related"/>
    <property type="match status" value="1"/>
</dbReference>
<evidence type="ECO:0000313" key="4">
    <source>
        <dbReference type="Proteomes" id="UP000245383"/>
    </source>
</evidence>
<dbReference type="Pfam" id="PF04427">
    <property type="entry name" value="Brix"/>
    <property type="match status" value="1"/>
</dbReference>
<dbReference type="InterPro" id="IPR044281">
    <property type="entry name" value="IMP4/RPF1"/>
</dbReference>
<dbReference type="Proteomes" id="UP000245383">
    <property type="component" value="Unassembled WGS sequence"/>
</dbReference>
<reference evidence="3 4" key="1">
    <citation type="journal article" date="2018" name="MBio">
        <title>Comparative Genomics Reveals the Core Gene Toolbox for the Fungus-Insect Symbiosis.</title>
        <authorList>
            <person name="Wang Y."/>
            <person name="Stata M."/>
            <person name="Wang W."/>
            <person name="Stajich J.E."/>
            <person name="White M.M."/>
            <person name="Moncalvo J.M."/>
        </authorList>
    </citation>
    <scope>NUCLEOTIDE SEQUENCE [LARGE SCALE GENOMIC DNA]</scope>
    <source>
        <strain evidence="3 4">SWE-8-4</strain>
    </source>
</reference>
<protein>
    <recommendedName>
        <fullName evidence="2">Brix domain-containing protein</fullName>
    </recommendedName>
</protein>
<keyword evidence="4" id="KW-1185">Reference proteome</keyword>
<dbReference type="GO" id="GO:0000470">
    <property type="term" value="P:maturation of LSU-rRNA"/>
    <property type="evidence" value="ECO:0007669"/>
    <property type="project" value="TreeGrafter"/>
</dbReference>
<dbReference type="STRING" id="133385.A0A2T9YHR0"/>
<dbReference type="PANTHER" id="PTHR22734:SF3">
    <property type="entry name" value="RIBOSOME PRODUCTION FACTOR 1"/>
    <property type="match status" value="1"/>
</dbReference>
<dbReference type="GO" id="GO:0000460">
    <property type="term" value="P:maturation of 5.8S rRNA"/>
    <property type="evidence" value="ECO:0007669"/>
    <property type="project" value="TreeGrafter"/>
</dbReference>
<sequence>MGISKKNLVVEPNSIKNKAKRLQLYSQQRIEKAKNKRETRKRLKLEEKDCPEAKKERLEKNVPNTQENTREFDETIAGIEFALSVKNIIPDAEFIKRGSQYSLEKIMDFCVNREYTDLLVVSEDHREPTYLTVIHLPNGPTAKFRITRVKDGKKIEGHGNPTAHKPEVILNNFSTRLGHTVGKVFASLFPQLPEFEGRQAVTFHNQRDFIFFRRHRYEFVSGKRVNLQEIGPRFTLRLQWLQKGLYDLKSGEYEWIFKPEMETSRRKFFL</sequence>
<dbReference type="Gene3D" id="3.40.50.10480">
    <property type="entry name" value="Probable brix-domain ribosomal biogenesis protein"/>
    <property type="match status" value="1"/>
</dbReference>
<dbReference type="GO" id="GO:0030687">
    <property type="term" value="C:preribosome, large subunit precursor"/>
    <property type="evidence" value="ECO:0007669"/>
    <property type="project" value="TreeGrafter"/>
</dbReference>
<feature type="compositionally biased region" description="Basic residues" evidence="1">
    <location>
        <begin position="34"/>
        <end position="43"/>
    </location>
</feature>
<feature type="domain" description="Brix" evidence="2">
    <location>
        <begin position="55"/>
        <end position="247"/>
    </location>
</feature>
<dbReference type="PANTHER" id="PTHR22734">
    <property type="entry name" value="U3 SMALL NUCLEOLAR RIBONUCLEOPROTEIN PROTEIN IMP4"/>
    <property type="match status" value="1"/>
</dbReference>
<dbReference type="OrthoDB" id="264354at2759"/>
<dbReference type="SMART" id="SM00879">
    <property type="entry name" value="Brix"/>
    <property type="match status" value="1"/>
</dbReference>
<comment type="caution">
    <text evidence="3">The sequence shown here is derived from an EMBL/GenBank/DDBJ whole genome shotgun (WGS) entry which is preliminary data.</text>
</comment>
<evidence type="ECO:0000259" key="2">
    <source>
        <dbReference type="PROSITE" id="PS50833"/>
    </source>
</evidence>
<name>A0A2T9YHR0_9FUNG</name>
<dbReference type="GO" id="GO:0042134">
    <property type="term" value="F:rRNA primary transcript binding"/>
    <property type="evidence" value="ECO:0007669"/>
    <property type="project" value="InterPro"/>
</dbReference>
<feature type="compositionally biased region" description="Basic and acidic residues" evidence="1">
    <location>
        <begin position="44"/>
        <end position="56"/>
    </location>
</feature>
<dbReference type="PROSITE" id="PS50833">
    <property type="entry name" value="BRIX"/>
    <property type="match status" value="1"/>
</dbReference>